<name>A0ABR4Q5M0_9CEST</name>
<protein>
    <submittedName>
        <fullName evidence="1">Uncharacterized protein</fullName>
    </submittedName>
</protein>
<accession>A0ABR4Q5M0</accession>
<gene>
    <name evidence="1" type="ORF">TcWFU_007245</name>
</gene>
<dbReference type="EMBL" id="JAKROA010000010">
    <property type="protein sequence ID" value="KAL5104986.1"/>
    <property type="molecule type" value="Genomic_DNA"/>
</dbReference>
<proteinExistence type="predicted"/>
<dbReference type="Proteomes" id="UP001651158">
    <property type="component" value="Unassembled WGS sequence"/>
</dbReference>
<reference evidence="1 2" key="1">
    <citation type="journal article" date="2022" name="Front. Cell. Infect. Microbiol.">
        <title>The Genomes of Two Strains of Taenia crassiceps the Animal Model for the Study of Human Cysticercosis.</title>
        <authorList>
            <person name="Bobes R.J."/>
            <person name="Estrada K."/>
            <person name="Rios-Valencia D.G."/>
            <person name="Calderon-Gallegos A."/>
            <person name="de la Torre P."/>
            <person name="Carrero J.C."/>
            <person name="Sanchez-Flores A."/>
            <person name="Laclette J.P."/>
        </authorList>
    </citation>
    <scope>NUCLEOTIDE SEQUENCE [LARGE SCALE GENOMIC DNA]</scope>
    <source>
        <strain evidence="1">WFUcys</strain>
    </source>
</reference>
<evidence type="ECO:0000313" key="1">
    <source>
        <dbReference type="EMBL" id="KAL5104986.1"/>
    </source>
</evidence>
<comment type="caution">
    <text evidence="1">The sequence shown here is derived from an EMBL/GenBank/DDBJ whole genome shotgun (WGS) entry which is preliminary data.</text>
</comment>
<evidence type="ECO:0000313" key="2">
    <source>
        <dbReference type="Proteomes" id="UP001651158"/>
    </source>
</evidence>
<sequence length="194" mass="21604">MVSVGVYFSNCLFQVACDDDVMGVARRGEGGMEEVTSSRLLCQRDGVVVEVAVWNGVEWCGVVWRGVARLLNITQQRCQFIHPSSRPTHPPLGRLFCPLPPPTCSPPVHSSVQQPFFTRLLPHILCTITMSFPTLVHNHRLPASSSQLTPTLSHCQCKSFTYFNTLNRSASCSANFSPPTQLVYKPRLQSTDVW</sequence>
<keyword evidence="2" id="KW-1185">Reference proteome</keyword>
<organism evidence="1 2">
    <name type="scientific">Taenia crassiceps</name>
    <dbReference type="NCBI Taxonomy" id="6207"/>
    <lineage>
        <taxon>Eukaryota</taxon>
        <taxon>Metazoa</taxon>
        <taxon>Spiralia</taxon>
        <taxon>Lophotrochozoa</taxon>
        <taxon>Platyhelminthes</taxon>
        <taxon>Cestoda</taxon>
        <taxon>Eucestoda</taxon>
        <taxon>Cyclophyllidea</taxon>
        <taxon>Taeniidae</taxon>
        <taxon>Taenia</taxon>
    </lineage>
</organism>